<dbReference type="GO" id="GO:0016757">
    <property type="term" value="F:glycosyltransferase activity"/>
    <property type="evidence" value="ECO:0007669"/>
    <property type="project" value="TreeGrafter"/>
</dbReference>
<dbReference type="OrthoDB" id="9787293at2"/>
<gene>
    <name evidence="1" type="ORF">DNK49_21590</name>
</gene>
<proteinExistence type="predicted"/>
<dbReference type="SUPFAM" id="SSF53756">
    <property type="entry name" value="UDP-Glycosyltransferase/glycogen phosphorylase"/>
    <property type="match status" value="1"/>
</dbReference>
<dbReference type="Gene3D" id="3.40.50.2000">
    <property type="entry name" value="Glycogen Phosphorylase B"/>
    <property type="match status" value="2"/>
</dbReference>
<dbReference type="EMBL" id="QKOE01000030">
    <property type="protein sequence ID" value="PZA14476.1"/>
    <property type="molecule type" value="Genomic_DNA"/>
</dbReference>
<dbReference type="Pfam" id="PF13692">
    <property type="entry name" value="Glyco_trans_1_4"/>
    <property type="match status" value="1"/>
</dbReference>
<protein>
    <submittedName>
        <fullName evidence="1">Glycosyl transferase group 1</fullName>
    </submittedName>
</protein>
<name>A0A323UTD4_9RHOO</name>
<keyword evidence="1" id="KW-0808">Transferase</keyword>
<organism evidence="1 2">
    <name type="scientific">Parazoarcus communis SWub3 = DSM 12120</name>
    <dbReference type="NCBI Taxonomy" id="1121029"/>
    <lineage>
        <taxon>Bacteria</taxon>
        <taxon>Pseudomonadati</taxon>
        <taxon>Pseudomonadota</taxon>
        <taxon>Betaproteobacteria</taxon>
        <taxon>Rhodocyclales</taxon>
        <taxon>Zoogloeaceae</taxon>
        <taxon>Parazoarcus</taxon>
    </lineage>
</organism>
<dbReference type="PANTHER" id="PTHR45947:SF3">
    <property type="entry name" value="SULFOQUINOVOSYL TRANSFERASE SQD2"/>
    <property type="match status" value="1"/>
</dbReference>
<keyword evidence="2" id="KW-1185">Reference proteome</keyword>
<dbReference type="AlphaFoldDB" id="A0A323UTD4"/>
<accession>A0A323UTD4</accession>
<dbReference type="CDD" id="cd03801">
    <property type="entry name" value="GT4_PimA-like"/>
    <property type="match status" value="1"/>
</dbReference>
<dbReference type="InterPro" id="IPR050194">
    <property type="entry name" value="Glycosyltransferase_grp1"/>
</dbReference>
<comment type="caution">
    <text evidence="1">The sequence shown here is derived from an EMBL/GenBank/DDBJ whole genome shotgun (WGS) entry which is preliminary data.</text>
</comment>
<dbReference type="PANTHER" id="PTHR45947">
    <property type="entry name" value="SULFOQUINOVOSYL TRANSFERASE SQD2"/>
    <property type="match status" value="1"/>
</dbReference>
<evidence type="ECO:0000313" key="1">
    <source>
        <dbReference type="EMBL" id="PZA14476.1"/>
    </source>
</evidence>
<evidence type="ECO:0000313" key="2">
    <source>
        <dbReference type="Proteomes" id="UP000248259"/>
    </source>
</evidence>
<reference evidence="1 2" key="1">
    <citation type="submission" date="2018-06" db="EMBL/GenBank/DDBJ databases">
        <title>Azoarcus communis strain SWub3 genome.</title>
        <authorList>
            <person name="Zorraquino Salvo V."/>
            <person name="Toubiana D."/>
            <person name="Blumwald E."/>
        </authorList>
    </citation>
    <scope>NUCLEOTIDE SEQUENCE [LARGE SCALE GENOMIC DNA]</scope>
    <source>
        <strain evidence="1 2">SWub3</strain>
    </source>
</reference>
<sequence length="387" mass="43737">MYHKSIVSEVAFVKVAIFQHRLLHYRVNFFDRLKTECERRGVSLSLVHGQPSRREIPKNDVGELPWANVVVNRFWEFGERDVLWQPVPDSVKDSDLYVIMQESRILSNYPILFSRLFSRKKVAYWGHGKNFQSDVPTGFRERWKSFLLTRVDWWFAYTQMTVDILKNAGFAAGRISSLENAIDTDEFKADLASWSSEEVLSAKTNLGIEKDAPVGIFCGSLYPDKKLELLISSADWIKEKLPTFSLIVIGNGPSMPFMKECAATRPWIHLLGVKKGREKALYFRAGDVILNPGLVGLHIVDAFCSGLVMVTTRTARHSPEVAYLEDGVNGLMTEDSVESYGGAVLDLLSDKERLARMKAAALADSNRYTVDNMVKRFADGIESALKV</sequence>
<dbReference type="Proteomes" id="UP000248259">
    <property type="component" value="Unassembled WGS sequence"/>
</dbReference>